<dbReference type="NCBIfam" id="TIGR00756">
    <property type="entry name" value="PPR"/>
    <property type="match status" value="2"/>
</dbReference>
<dbReference type="GO" id="GO:0009451">
    <property type="term" value="P:RNA modification"/>
    <property type="evidence" value="ECO:0007669"/>
    <property type="project" value="InterPro"/>
</dbReference>
<dbReference type="PANTHER" id="PTHR47926">
    <property type="entry name" value="PENTATRICOPEPTIDE REPEAT-CONTAINING PROTEIN"/>
    <property type="match status" value="1"/>
</dbReference>
<dbReference type="Proteomes" id="UP000729402">
    <property type="component" value="Unassembled WGS sequence"/>
</dbReference>
<reference evidence="2" key="2">
    <citation type="submission" date="2021-02" db="EMBL/GenBank/DDBJ databases">
        <authorList>
            <person name="Kimball J.A."/>
            <person name="Haas M.W."/>
            <person name="Macchietto M."/>
            <person name="Kono T."/>
            <person name="Duquette J."/>
            <person name="Shao M."/>
        </authorList>
    </citation>
    <scope>NUCLEOTIDE SEQUENCE</scope>
    <source>
        <tissue evidence="2">Fresh leaf tissue</tissue>
    </source>
</reference>
<evidence type="ECO:0008006" key="4">
    <source>
        <dbReference type="Google" id="ProtNLM"/>
    </source>
</evidence>
<dbReference type="PROSITE" id="PS51375">
    <property type="entry name" value="PPR"/>
    <property type="match status" value="1"/>
</dbReference>
<name>A0A8J5TKE3_ZIZPA</name>
<sequence length="111" mass="12814">MDMYAKCGMMVEAREVFDNMKVRNEVSWCVLLGGYCQNGEYKKVLALFREMDQDVCHTGMVEQGRDYFNSMSKDYGIAPEIEQYNCMVDLLSRLELLEEAEDLINKVTICG</sequence>
<evidence type="ECO:0000313" key="2">
    <source>
        <dbReference type="EMBL" id="KAG8081351.1"/>
    </source>
</evidence>
<accession>A0A8J5TKE3</accession>
<dbReference type="Pfam" id="PF01535">
    <property type="entry name" value="PPR"/>
    <property type="match status" value="3"/>
</dbReference>
<gene>
    <name evidence="2" type="ORF">GUJ93_ZPchr0007g3735</name>
</gene>
<protein>
    <recommendedName>
        <fullName evidence="4">Pentatricopeptide repeat-containing protein</fullName>
    </recommendedName>
</protein>
<dbReference type="EMBL" id="JAAALK010000282">
    <property type="protein sequence ID" value="KAG8081351.1"/>
    <property type="molecule type" value="Genomic_DNA"/>
</dbReference>
<reference evidence="2" key="1">
    <citation type="journal article" date="2021" name="bioRxiv">
        <title>Whole Genome Assembly and Annotation of Northern Wild Rice, Zizania palustris L., Supports a Whole Genome Duplication in the Zizania Genus.</title>
        <authorList>
            <person name="Haas M."/>
            <person name="Kono T."/>
            <person name="Macchietto M."/>
            <person name="Millas R."/>
            <person name="McGilp L."/>
            <person name="Shao M."/>
            <person name="Duquette J."/>
            <person name="Hirsch C.N."/>
            <person name="Kimball J."/>
        </authorList>
    </citation>
    <scope>NUCLEOTIDE SEQUENCE</scope>
    <source>
        <tissue evidence="2">Fresh leaf tissue</tissue>
    </source>
</reference>
<dbReference type="OrthoDB" id="1936721at2759"/>
<dbReference type="InterPro" id="IPR046960">
    <property type="entry name" value="PPR_At4g14850-like_plant"/>
</dbReference>
<dbReference type="GO" id="GO:0003723">
    <property type="term" value="F:RNA binding"/>
    <property type="evidence" value="ECO:0007669"/>
    <property type="project" value="InterPro"/>
</dbReference>
<dbReference type="InterPro" id="IPR002885">
    <property type="entry name" value="PPR_rpt"/>
</dbReference>
<feature type="repeat" description="PPR" evidence="1">
    <location>
        <begin position="24"/>
        <end position="58"/>
    </location>
</feature>
<proteinExistence type="predicted"/>
<organism evidence="2 3">
    <name type="scientific">Zizania palustris</name>
    <name type="common">Northern wild rice</name>
    <dbReference type="NCBI Taxonomy" id="103762"/>
    <lineage>
        <taxon>Eukaryota</taxon>
        <taxon>Viridiplantae</taxon>
        <taxon>Streptophyta</taxon>
        <taxon>Embryophyta</taxon>
        <taxon>Tracheophyta</taxon>
        <taxon>Spermatophyta</taxon>
        <taxon>Magnoliopsida</taxon>
        <taxon>Liliopsida</taxon>
        <taxon>Poales</taxon>
        <taxon>Poaceae</taxon>
        <taxon>BOP clade</taxon>
        <taxon>Oryzoideae</taxon>
        <taxon>Oryzeae</taxon>
        <taxon>Zizaniinae</taxon>
        <taxon>Zizania</taxon>
    </lineage>
</organism>
<keyword evidence="3" id="KW-1185">Reference proteome</keyword>
<evidence type="ECO:0000313" key="3">
    <source>
        <dbReference type="Proteomes" id="UP000729402"/>
    </source>
</evidence>
<evidence type="ECO:0000256" key="1">
    <source>
        <dbReference type="PROSITE-ProRule" id="PRU00708"/>
    </source>
</evidence>
<dbReference type="AlphaFoldDB" id="A0A8J5TKE3"/>
<comment type="caution">
    <text evidence="2">The sequence shown here is derived from an EMBL/GenBank/DDBJ whole genome shotgun (WGS) entry which is preliminary data.</text>
</comment>